<dbReference type="Pfam" id="PF01798">
    <property type="entry name" value="Nop"/>
    <property type="match status" value="1"/>
</dbReference>
<keyword evidence="10" id="KW-1185">Reference proteome</keyword>
<accession>A0A0Q3H2A5</accession>
<evidence type="ECO:0000313" key="10">
    <source>
        <dbReference type="Proteomes" id="UP000008810"/>
    </source>
</evidence>
<dbReference type="InterPro" id="IPR012976">
    <property type="entry name" value="NOSIC"/>
</dbReference>
<keyword evidence="3" id="KW-0690">Ribosome biogenesis</keyword>
<evidence type="ECO:0000313" key="9">
    <source>
        <dbReference type="EnsemblPlants" id="KQK17048"/>
    </source>
</evidence>
<feature type="compositionally biased region" description="Basic residues" evidence="6">
    <location>
        <begin position="440"/>
        <end position="449"/>
    </location>
</feature>
<feature type="region of interest" description="Disordered" evidence="6">
    <location>
        <begin position="336"/>
        <end position="449"/>
    </location>
</feature>
<dbReference type="PROSITE" id="PS51358">
    <property type="entry name" value="NOP"/>
    <property type="match status" value="1"/>
</dbReference>
<dbReference type="AlphaFoldDB" id="A0A0Q3H2A5"/>
<keyword evidence="4" id="KW-0539">Nucleus</keyword>
<dbReference type="PANTHER" id="PTHR10894">
    <property type="entry name" value="NUCLEOLAR PROTEIN 5 NUCLEOLAR PROTEIN NOP5 NOP58"/>
    <property type="match status" value="1"/>
</dbReference>
<reference evidence="8 9" key="1">
    <citation type="journal article" date="2010" name="Nature">
        <title>Genome sequencing and analysis of the model grass Brachypodium distachyon.</title>
        <authorList>
            <consortium name="International Brachypodium Initiative"/>
        </authorList>
    </citation>
    <scope>NUCLEOTIDE SEQUENCE [LARGE SCALE GENOMIC DNA]</scope>
    <source>
        <strain evidence="8">Bd21</strain>
        <strain evidence="9">cv. Bd21</strain>
    </source>
</reference>
<sequence>MEPKVGSHITEATGIPCQSNEFVQELLRAVRLHFDQFIDQLKPSDLEKAQLGLGHSYSRAKVKFNVNRVDNMVIQAIFLLDTLDKDVNSFSMRVREWYGWHFPELVKIVNDNYLYAKLAKFVVNKSDLAEKDIPALADLIGDEDKAKEIVEAAKASMGQDLSPVDLINVQQFAQRVMNLSEYRKNLYEYLVTKMNDIAPNLTSLIGEMVGARLISHAGSLSNLAKCPASTLQILGAEKALFRALKTRGNTPKYGLIFHSSFIGRASTKNKGRMARYLANKCSIASRIDCYSDLSSSIFGQKLREQVEERLDFYDKGVAPRKNLDVMKAAIEEGMTNAVSEDGEGKENGGTSAKKSKKKKSKAEADGDAMDLDKPANTTAAEAEPKTEKKKSKKKHKLEEPQDQQMAATAHVEQDETPKKKKKKNREASGDVEPKTATEGKKKKKSKTDN</sequence>
<evidence type="ECO:0000256" key="1">
    <source>
        <dbReference type="ARBA" id="ARBA00004604"/>
    </source>
</evidence>
<protein>
    <recommendedName>
        <fullName evidence="5">Nucleolar protein 56</fullName>
    </recommendedName>
</protein>
<evidence type="ECO:0000313" key="8">
    <source>
        <dbReference type="EMBL" id="KQK17048.1"/>
    </source>
</evidence>
<evidence type="ECO:0000256" key="3">
    <source>
        <dbReference type="ARBA" id="ARBA00022517"/>
    </source>
</evidence>
<comment type="similarity">
    <text evidence="2">Belongs to the NOP5/NOP56 family.</text>
</comment>
<dbReference type="EnsemblPlants" id="KQK17048">
    <property type="protein sequence ID" value="KQK17048"/>
    <property type="gene ID" value="BRADI_1g32180v3"/>
</dbReference>
<dbReference type="GO" id="GO:0030515">
    <property type="term" value="F:snoRNA binding"/>
    <property type="evidence" value="ECO:0007669"/>
    <property type="project" value="InterPro"/>
</dbReference>
<dbReference type="GO" id="GO:0032040">
    <property type="term" value="C:small-subunit processome"/>
    <property type="evidence" value="ECO:0007669"/>
    <property type="project" value="InterPro"/>
</dbReference>
<feature type="domain" description="Nop" evidence="7">
    <location>
        <begin position="197"/>
        <end position="315"/>
    </location>
</feature>
<dbReference type="Gene3D" id="1.10.246.90">
    <property type="entry name" value="Nop domain"/>
    <property type="match status" value="1"/>
</dbReference>
<evidence type="ECO:0000259" key="7">
    <source>
        <dbReference type="PROSITE" id="PS51358"/>
    </source>
</evidence>
<name>A0A0Q3H2A5_BRADI</name>
<organism evidence="8">
    <name type="scientific">Brachypodium distachyon</name>
    <name type="common">Purple false brome</name>
    <name type="synonym">Trachynia distachya</name>
    <dbReference type="NCBI Taxonomy" id="15368"/>
    <lineage>
        <taxon>Eukaryota</taxon>
        <taxon>Viridiplantae</taxon>
        <taxon>Streptophyta</taxon>
        <taxon>Embryophyta</taxon>
        <taxon>Tracheophyta</taxon>
        <taxon>Spermatophyta</taxon>
        <taxon>Magnoliopsida</taxon>
        <taxon>Liliopsida</taxon>
        <taxon>Poales</taxon>
        <taxon>Poaceae</taxon>
        <taxon>BOP clade</taxon>
        <taxon>Pooideae</taxon>
        <taxon>Stipodae</taxon>
        <taxon>Brachypodieae</taxon>
        <taxon>Brachypodium</taxon>
    </lineage>
</organism>
<dbReference type="EMBL" id="CM000880">
    <property type="protein sequence ID" value="KQK17048.1"/>
    <property type="molecule type" value="Genomic_DNA"/>
</dbReference>
<dbReference type="GO" id="GO:0031428">
    <property type="term" value="C:box C/D methylation guide snoRNP complex"/>
    <property type="evidence" value="ECO:0007669"/>
    <property type="project" value="InterPro"/>
</dbReference>
<dbReference type="SUPFAM" id="SSF89124">
    <property type="entry name" value="Nop domain"/>
    <property type="match status" value="1"/>
</dbReference>
<reference evidence="9" key="3">
    <citation type="submission" date="2018-08" db="UniProtKB">
        <authorList>
            <consortium name="EnsemblPlants"/>
        </authorList>
    </citation>
    <scope>IDENTIFICATION</scope>
    <source>
        <strain evidence="9">cv. Bd21</strain>
    </source>
</reference>
<comment type="subcellular location">
    <subcellularLocation>
        <location evidence="1">Nucleus</location>
        <location evidence="1">Nucleolus</location>
    </subcellularLocation>
</comment>
<evidence type="ECO:0000256" key="4">
    <source>
        <dbReference type="ARBA" id="ARBA00023242"/>
    </source>
</evidence>
<dbReference type="Proteomes" id="UP000008810">
    <property type="component" value="Chromosome 1"/>
</dbReference>
<dbReference type="InterPro" id="IPR002687">
    <property type="entry name" value="Nop_dom"/>
</dbReference>
<dbReference type="FunFam" id="1.10.287.4070:FF:000002">
    <property type="entry name" value="Nucleolar protein 56"/>
    <property type="match status" value="1"/>
</dbReference>
<reference evidence="8" key="2">
    <citation type="submission" date="2017-06" db="EMBL/GenBank/DDBJ databases">
        <title>WGS assembly of Brachypodium distachyon.</title>
        <authorList>
            <consortium name="The International Brachypodium Initiative"/>
            <person name="Lucas S."/>
            <person name="Harmon-Smith M."/>
            <person name="Lail K."/>
            <person name="Tice H."/>
            <person name="Grimwood J."/>
            <person name="Bruce D."/>
            <person name="Barry K."/>
            <person name="Shu S."/>
            <person name="Lindquist E."/>
            <person name="Wang M."/>
            <person name="Pitluck S."/>
            <person name="Vogel J.P."/>
            <person name="Garvin D.F."/>
            <person name="Mockler T.C."/>
            <person name="Schmutz J."/>
            <person name="Rokhsar D."/>
            <person name="Bevan M.W."/>
        </authorList>
    </citation>
    <scope>NUCLEOTIDE SEQUENCE</scope>
    <source>
        <strain evidence="8">Bd21</strain>
    </source>
</reference>
<dbReference type="ExpressionAtlas" id="A0A0Q3H2A5">
    <property type="expression patterns" value="baseline"/>
</dbReference>
<feature type="compositionally biased region" description="Basic and acidic residues" evidence="6">
    <location>
        <begin position="425"/>
        <end position="439"/>
    </location>
</feature>
<dbReference type="InterPro" id="IPR042239">
    <property type="entry name" value="Nop_C"/>
</dbReference>
<evidence type="ECO:0000256" key="6">
    <source>
        <dbReference type="SAM" id="MobiDB-lite"/>
    </source>
</evidence>
<dbReference type="Gene3D" id="1.10.287.4070">
    <property type="match status" value="1"/>
</dbReference>
<proteinExistence type="inferred from homology"/>
<dbReference type="FunFam" id="1.10.246.90:FF:000001">
    <property type="entry name" value="Nucleolar protein 56"/>
    <property type="match status" value="1"/>
</dbReference>
<dbReference type="Gramene" id="KQK17048">
    <property type="protein sequence ID" value="KQK17048"/>
    <property type="gene ID" value="BRADI_1g32180v3"/>
</dbReference>
<dbReference type="InterPro" id="IPR036070">
    <property type="entry name" value="Nop_dom_sf"/>
</dbReference>
<dbReference type="GO" id="GO:0042254">
    <property type="term" value="P:ribosome biogenesis"/>
    <property type="evidence" value="ECO:0007669"/>
    <property type="project" value="UniProtKB-KW"/>
</dbReference>
<dbReference type="InterPro" id="IPR045056">
    <property type="entry name" value="Nop56/Nop58"/>
</dbReference>
<dbReference type="PANTHER" id="PTHR10894:SF40">
    <property type="entry name" value="OS07G0661800 PROTEIN"/>
    <property type="match status" value="1"/>
</dbReference>
<gene>
    <name evidence="9" type="primary">LOC100831411</name>
    <name evidence="8" type="ORF">BRADI_1g32180v3</name>
</gene>
<evidence type="ECO:0000256" key="5">
    <source>
        <dbReference type="ARBA" id="ARBA00040742"/>
    </source>
</evidence>
<dbReference type="OrthoDB" id="6780543at2759"/>
<dbReference type="SMART" id="SM00931">
    <property type="entry name" value="NOSIC"/>
    <property type="match status" value="1"/>
</dbReference>
<evidence type="ECO:0000256" key="2">
    <source>
        <dbReference type="ARBA" id="ARBA00009211"/>
    </source>
</evidence>